<dbReference type="InterPro" id="IPR015422">
    <property type="entry name" value="PyrdxlP-dep_Trfase_small"/>
</dbReference>
<dbReference type="PANTHER" id="PTHR11808">
    <property type="entry name" value="TRANS-SULFURATION ENZYME FAMILY MEMBER"/>
    <property type="match status" value="1"/>
</dbReference>
<dbReference type="PROSITE" id="PS00868">
    <property type="entry name" value="CYS_MET_METAB_PP"/>
    <property type="match status" value="1"/>
</dbReference>
<protein>
    <submittedName>
        <fullName evidence="4">Trans-sulfuration enzyme family protein</fullName>
    </submittedName>
</protein>
<dbReference type="EMBL" id="JBHSYQ010000003">
    <property type="protein sequence ID" value="MFC6997763.1"/>
    <property type="molecule type" value="Genomic_DNA"/>
</dbReference>
<evidence type="ECO:0000256" key="1">
    <source>
        <dbReference type="ARBA" id="ARBA00001933"/>
    </source>
</evidence>
<evidence type="ECO:0000313" key="5">
    <source>
        <dbReference type="Proteomes" id="UP001596405"/>
    </source>
</evidence>
<dbReference type="InterPro" id="IPR015424">
    <property type="entry name" value="PyrdxlP-dep_Trfase"/>
</dbReference>
<dbReference type="PIRSF" id="PIRSF001434">
    <property type="entry name" value="CGS"/>
    <property type="match status" value="1"/>
</dbReference>
<evidence type="ECO:0000313" key="4">
    <source>
        <dbReference type="EMBL" id="MFC6997763.1"/>
    </source>
</evidence>
<comment type="similarity">
    <text evidence="3">Belongs to the trans-sulfuration enzymes family.</text>
</comment>
<proteinExistence type="inferred from homology"/>
<dbReference type="Gene3D" id="3.40.640.10">
    <property type="entry name" value="Type I PLP-dependent aspartate aminotransferase-like (Major domain)"/>
    <property type="match status" value="1"/>
</dbReference>
<name>A0ABW2DN50_9BACT</name>
<dbReference type="SUPFAM" id="SSF53383">
    <property type="entry name" value="PLP-dependent transferases"/>
    <property type="match status" value="1"/>
</dbReference>
<dbReference type="PANTHER" id="PTHR11808:SF80">
    <property type="entry name" value="CYSTATHIONINE GAMMA-LYASE"/>
    <property type="match status" value="1"/>
</dbReference>
<evidence type="ECO:0000256" key="2">
    <source>
        <dbReference type="ARBA" id="ARBA00022898"/>
    </source>
</evidence>
<comment type="cofactor">
    <cofactor evidence="1 3">
        <name>pyridoxal 5'-phosphate</name>
        <dbReference type="ChEBI" id="CHEBI:597326"/>
    </cofactor>
</comment>
<evidence type="ECO:0000256" key="3">
    <source>
        <dbReference type="RuleBase" id="RU362118"/>
    </source>
</evidence>
<dbReference type="CDD" id="cd00614">
    <property type="entry name" value="CGS_like"/>
    <property type="match status" value="1"/>
</dbReference>
<dbReference type="Pfam" id="PF01053">
    <property type="entry name" value="Cys_Met_Meta_PP"/>
    <property type="match status" value="1"/>
</dbReference>
<keyword evidence="5" id="KW-1185">Reference proteome</keyword>
<gene>
    <name evidence="4" type="ORF">ACFQHR_09000</name>
</gene>
<organism evidence="4 5">
    <name type="scientific">Rufibacter roseus</name>
    <dbReference type="NCBI Taxonomy" id="1567108"/>
    <lineage>
        <taxon>Bacteria</taxon>
        <taxon>Pseudomonadati</taxon>
        <taxon>Bacteroidota</taxon>
        <taxon>Cytophagia</taxon>
        <taxon>Cytophagales</taxon>
        <taxon>Hymenobacteraceae</taxon>
        <taxon>Rufibacter</taxon>
    </lineage>
</organism>
<sequence>MDISYILNELGEDRDSYFNAVAPPIVQTSNFACRTVEAMRYALQHEAEVDFYTRGNNPTVDMLEKKIAALEGTEHAIAFGSGIAAVSAAVLSQVRAGDHVVCVKKPYTWTNKLMQRFLPRFGVEVTMVDGTDPANYLAATQPNTVLYFLESPNSFTFELQDIAAIAALAKERGICTVIDNSFASPLFQNPASMGIDLVVHSATKYIGGHSDAMGGVVCGTRQMINKIFETEFMTLGAVLSPHDAWLLLRGLRTLPIRMERIAQTTRQVVAYLQTREEIEEIMWPFLPAHPQYQLAKAQMKNNTGQFTIRLKTDKIEEVDLFCDSLQHFLMAASWGGHESLIYPAAAAYKSGNYKSSLPFTLVRFYIGLEEPEYLIKDIEQALEKMKGR</sequence>
<dbReference type="InterPro" id="IPR000277">
    <property type="entry name" value="Cys/Met-Metab_PyrdxlP-dep_enz"/>
</dbReference>
<dbReference type="InterPro" id="IPR015421">
    <property type="entry name" value="PyrdxlP-dep_Trfase_major"/>
</dbReference>
<keyword evidence="2 3" id="KW-0663">Pyridoxal phosphate</keyword>
<accession>A0ABW2DN50</accession>
<dbReference type="Gene3D" id="3.90.1150.10">
    <property type="entry name" value="Aspartate Aminotransferase, domain 1"/>
    <property type="match status" value="1"/>
</dbReference>
<reference evidence="5" key="1">
    <citation type="journal article" date="2019" name="Int. J. Syst. Evol. Microbiol.">
        <title>The Global Catalogue of Microorganisms (GCM) 10K type strain sequencing project: providing services to taxonomists for standard genome sequencing and annotation.</title>
        <authorList>
            <consortium name="The Broad Institute Genomics Platform"/>
            <consortium name="The Broad Institute Genome Sequencing Center for Infectious Disease"/>
            <person name="Wu L."/>
            <person name="Ma J."/>
        </authorList>
    </citation>
    <scope>NUCLEOTIDE SEQUENCE [LARGE SCALE GENOMIC DNA]</scope>
    <source>
        <strain evidence="5">CGMCC 4.7393</strain>
    </source>
</reference>
<dbReference type="InterPro" id="IPR054542">
    <property type="entry name" value="Cys_met_metab_PP"/>
</dbReference>
<dbReference type="RefSeq" id="WP_066619483.1">
    <property type="nucleotide sequence ID" value="NZ_LRML01000004.1"/>
</dbReference>
<comment type="caution">
    <text evidence="4">The sequence shown here is derived from an EMBL/GenBank/DDBJ whole genome shotgun (WGS) entry which is preliminary data.</text>
</comment>
<dbReference type="Proteomes" id="UP001596405">
    <property type="component" value="Unassembled WGS sequence"/>
</dbReference>